<dbReference type="Proteomes" id="UP001430172">
    <property type="component" value="Unassembled WGS sequence"/>
</dbReference>
<accession>A0ABS2CKI7</accession>
<dbReference type="PANTHER" id="PTHR13847">
    <property type="entry name" value="SARCOSINE DEHYDROGENASE-RELATED"/>
    <property type="match status" value="1"/>
</dbReference>
<evidence type="ECO:0000313" key="2">
    <source>
        <dbReference type="EMBL" id="MBM6400402.1"/>
    </source>
</evidence>
<organism evidence="2 3">
    <name type="scientific">Phycicoccus sonneratiae</name>
    <dbReference type="NCBI Taxonomy" id="2807628"/>
    <lineage>
        <taxon>Bacteria</taxon>
        <taxon>Bacillati</taxon>
        <taxon>Actinomycetota</taxon>
        <taxon>Actinomycetes</taxon>
        <taxon>Micrococcales</taxon>
        <taxon>Intrasporangiaceae</taxon>
        <taxon>Phycicoccus</taxon>
    </lineage>
</organism>
<feature type="domain" description="FAD dependent oxidoreductase" evidence="1">
    <location>
        <begin position="36"/>
        <end position="397"/>
    </location>
</feature>
<name>A0ABS2CKI7_9MICO</name>
<dbReference type="PANTHER" id="PTHR13847:SF285">
    <property type="entry name" value="FAD DEPENDENT OXIDOREDUCTASE DOMAIN-CONTAINING PROTEIN"/>
    <property type="match status" value="1"/>
</dbReference>
<evidence type="ECO:0000259" key="1">
    <source>
        <dbReference type="Pfam" id="PF01266"/>
    </source>
</evidence>
<sequence>MSAGPATGTPPLWWDTRAADAVLPPDSGADLPLRADVVVVGGGFTGLWTAYYLLCAEPSLDVLVLEARHVGFGASGRNGGWVSALWPVAPDAIAARHGRAAALAHLAALRDTVDEVGRVDAAEDLGSGFTKGGTLVVARTPAQEERARAEAEHGASWGDGTVWLGPEEARERLATGPVRGATANPHCARVQPRDLVDGLAAAVRRRGGRVVEDTPVGRAGDGVVVLADGRRLSAGAVVLATEGWTPRLPGHERAVVPVYSLMVATDVLPEEQWERIGLARREVFADHGHLVIYGQRTVDDRIAFGGRGAPYHLGSTIRPEFDHEERVFASLRRTLTALVPALEGVSFTHAWGGPLGIARDWHPTVTWDPTTRTGRAGGYVGDGVAATNLAGRTLADLVLGRSSDLVGLPWVGHRSPSWEPEPLRWLGVNAGLRLAHAADAEEARTGRPSRLAGLLGRLTGGH</sequence>
<dbReference type="Gene3D" id="3.30.9.10">
    <property type="entry name" value="D-Amino Acid Oxidase, subunit A, domain 2"/>
    <property type="match status" value="1"/>
</dbReference>
<proteinExistence type="predicted"/>
<dbReference type="InterPro" id="IPR006076">
    <property type="entry name" value="FAD-dep_OxRdtase"/>
</dbReference>
<dbReference type="SUPFAM" id="SSF51905">
    <property type="entry name" value="FAD/NAD(P)-binding domain"/>
    <property type="match status" value="1"/>
</dbReference>
<evidence type="ECO:0000313" key="3">
    <source>
        <dbReference type="Proteomes" id="UP001430172"/>
    </source>
</evidence>
<comment type="caution">
    <text evidence="2">The sequence shown here is derived from an EMBL/GenBank/DDBJ whole genome shotgun (WGS) entry which is preliminary data.</text>
</comment>
<dbReference type="Pfam" id="PF01266">
    <property type="entry name" value="DAO"/>
    <property type="match status" value="1"/>
</dbReference>
<protein>
    <submittedName>
        <fullName evidence="2">FAD-dependent oxidoreductase</fullName>
    </submittedName>
</protein>
<reference evidence="2" key="1">
    <citation type="submission" date="2021-02" db="EMBL/GenBank/DDBJ databases">
        <title>Phycicoccus sp. MQZ13P-5T, whole genome shotgun sequence.</title>
        <authorList>
            <person name="Tuo L."/>
        </authorList>
    </citation>
    <scope>NUCLEOTIDE SEQUENCE</scope>
    <source>
        <strain evidence="2">MQZ13P-5</strain>
    </source>
</reference>
<gene>
    <name evidence="2" type="ORF">JQN70_08405</name>
</gene>
<dbReference type="Gene3D" id="3.50.50.60">
    <property type="entry name" value="FAD/NAD(P)-binding domain"/>
    <property type="match status" value="1"/>
</dbReference>
<dbReference type="EMBL" id="JAFDVD010000008">
    <property type="protein sequence ID" value="MBM6400402.1"/>
    <property type="molecule type" value="Genomic_DNA"/>
</dbReference>
<keyword evidence="3" id="KW-1185">Reference proteome</keyword>
<dbReference type="InterPro" id="IPR036188">
    <property type="entry name" value="FAD/NAD-bd_sf"/>
</dbReference>